<dbReference type="Pfam" id="PF05175">
    <property type="entry name" value="MTS"/>
    <property type="match status" value="1"/>
</dbReference>
<accession>A0A1U9K193</accession>
<dbReference type="Proteomes" id="UP000189369">
    <property type="component" value="Chromosome"/>
</dbReference>
<feature type="binding site" evidence="5">
    <location>
        <begin position="112"/>
        <end position="116"/>
    </location>
    <ligand>
        <name>S-adenosyl-L-methionine</name>
        <dbReference type="ChEBI" id="CHEBI:59789"/>
    </ligand>
</feature>
<evidence type="ECO:0000256" key="1">
    <source>
        <dbReference type="ARBA" id="ARBA00022603"/>
    </source>
</evidence>
<keyword evidence="1 5" id="KW-0489">Methyltransferase</keyword>
<dbReference type="CDD" id="cd02440">
    <property type="entry name" value="AdoMet_MTases"/>
    <property type="match status" value="1"/>
</dbReference>
<dbReference type="NCBIfam" id="TIGR00536">
    <property type="entry name" value="hemK_fam"/>
    <property type="match status" value="1"/>
</dbReference>
<feature type="binding site" evidence="5">
    <location>
        <begin position="178"/>
        <end position="181"/>
    </location>
    <ligand>
        <name>substrate</name>
    </ligand>
</feature>
<dbReference type="InterPro" id="IPR040758">
    <property type="entry name" value="PrmC_N"/>
</dbReference>
<feature type="binding site" evidence="5">
    <location>
        <position position="178"/>
    </location>
    <ligand>
        <name>S-adenosyl-L-methionine</name>
        <dbReference type="ChEBI" id="CHEBI:59789"/>
    </ligand>
</feature>
<evidence type="ECO:0000256" key="2">
    <source>
        <dbReference type="ARBA" id="ARBA00022679"/>
    </source>
</evidence>
<dbReference type="PANTHER" id="PTHR18895">
    <property type="entry name" value="HEMK METHYLTRANSFERASE"/>
    <property type="match status" value="1"/>
</dbReference>
<dbReference type="EMBL" id="CP019697">
    <property type="protein sequence ID" value="AQS51797.1"/>
    <property type="molecule type" value="Genomic_DNA"/>
</dbReference>
<organism evidence="8 9">
    <name type="scientific">Paenalcaligenes hominis</name>
    <dbReference type="NCBI Taxonomy" id="643674"/>
    <lineage>
        <taxon>Bacteria</taxon>
        <taxon>Pseudomonadati</taxon>
        <taxon>Pseudomonadota</taxon>
        <taxon>Betaproteobacteria</taxon>
        <taxon>Burkholderiales</taxon>
        <taxon>Alcaligenaceae</taxon>
        <taxon>Paenalcaligenes</taxon>
    </lineage>
</organism>
<dbReference type="Pfam" id="PF17827">
    <property type="entry name" value="PrmC_N"/>
    <property type="match status" value="1"/>
</dbReference>
<evidence type="ECO:0000313" key="8">
    <source>
        <dbReference type="EMBL" id="AQS51797.1"/>
    </source>
</evidence>
<dbReference type="InterPro" id="IPR002052">
    <property type="entry name" value="DNA_methylase_N6_adenine_CS"/>
</dbReference>
<dbReference type="FunFam" id="3.40.50.150:FF:000053">
    <property type="entry name" value="Release factor glutamine methyltransferase"/>
    <property type="match status" value="1"/>
</dbReference>
<dbReference type="GO" id="GO:0032259">
    <property type="term" value="P:methylation"/>
    <property type="evidence" value="ECO:0007669"/>
    <property type="project" value="UniProtKB-KW"/>
</dbReference>
<reference evidence="8 9" key="1">
    <citation type="submission" date="2017-01" db="EMBL/GenBank/DDBJ databases">
        <title>Complete Genome Sequence of Paenalcaligenes hominis, Isolated from a paraplegic Patient with neurogenic bladder.</title>
        <authorList>
            <person name="Mukhopadhyay R."/>
            <person name="Joaquin J."/>
            <person name="Hogue R."/>
            <person name="Kilaru A."/>
            <person name="Jospin G."/>
            <person name="Mars K."/>
            <person name="Eisen J.A."/>
            <person name="Chaturvedi V."/>
        </authorList>
    </citation>
    <scope>NUCLEOTIDE SEQUENCE [LARGE SCALE GENOMIC DNA]</scope>
    <source>
        <strain evidence="8 9">15S00501</strain>
    </source>
</reference>
<feature type="binding site" evidence="5">
    <location>
        <position position="135"/>
    </location>
    <ligand>
        <name>S-adenosyl-L-methionine</name>
        <dbReference type="ChEBI" id="CHEBI:59789"/>
    </ligand>
</feature>
<evidence type="ECO:0000256" key="4">
    <source>
        <dbReference type="ARBA" id="ARBA00048391"/>
    </source>
</evidence>
<name>A0A1U9K193_9BURK</name>
<dbReference type="PROSITE" id="PS00092">
    <property type="entry name" value="N6_MTASE"/>
    <property type="match status" value="1"/>
</dbReference>
<evidence type="ECO:0000259" key="6">
    <source>
        <dbReference type="Pfam" id="PF05175"/>
    </source>
</evidence>
<dbReference type="HAMAP" id="MF_02126">
    <property type="entry name" value="RF_methyltr_PrmC"/>
    <property type="match status" value="1"/>
</dbReference>
<comment type="function">
    <text evidence="5">Methylates the class 1 translation termination release factors RF1/PrfA and RF2/PrfB on the glutamine residue of the universally conserved GGQ motif.</text>
</comment>
<dbReference type="GO" id="GO:0102559">
    <property type="term" value="F:peptide chain release factor N(5)-glutamine methyltransferase activity"/>
    <property type="evidence" value="ECO:0007669"/>
    <property type="project" value="UniProtKB-EC"/>
</dbReference>
<comment type="similarity">
    <text evidence="5">Belongs to the protein N5-glutamine methyltransferase family. PrmC subfamily.</text>
</comment>
<dbReference type="AlphaFoldDB" id="A0A1U9K193"/>
<dbReference type="OrthoDB" id="9800643at2"/>
<gene>
    <name evidence="5" type="primary">prmC</name>
    <name evidence="8" type="ORF">PAEH1_09950</name>
</gene>
<dbReference type="Gene3D" id="3.40.50.150">
    <property type="entry name" value="Vaccinia Virus protein VP39"/>
    <property type="match status" value="1"/>
</dbReference>
<dbReference type="STRING" id="643674.PAEH1_09950"/>
<dbReference type="InterPro" id="IPR029063">
    <property type="entry name" value="SAM-dependent_MTases_sf"/>
</dbReference>
<feature type="binding site" evidence="5">
    <location>
        <position position="162"/>
    </location>
    <ligand>
        <name>S-adenosyl-L-methionine</name>
        <dbReference type="ChEBI" id="CHEBI:59789"/>
    </ligand>
</feature>
<sequence>MLTLKVAFTQSQLPRLEQKMLWEHVLGVTRSWLIAHDTDPLPPDAVQRYLLLEQRRLDGEPMAYILGKREFMAHEFVVSPAVLIPRPETELLVEHALEQIKDKPTVRVLDLGTGSGAVAISIALARPDAVVVATDFSSDALAIAQQNAHNLCAKVEFLQGSWYDAVIGQAPFDIIVSNPPYIADNDPHLHQGDLRFEPITALRAEQNGLADIRAIIRGAHPYLTEIGSIWIEHGWDQAVLVRNLLAQADFSQPTSIFDLAGIPRVTGAYS</sequence>
<keyword evidence="2 5" id="KW-0808">Transferase</keyword>
<dbReference type="PANTHER" id="PTHR18895:SF74">
    <property type="entry name" value="MTRF1L RELEASE FACTOR GLUTAMINE METHYLTRANSFERASE"/>
    <property type="match status" value="1"/>
</dbReference>
<feature type="domain" description="Methyltransferase small" evidence="6">
    <location>
        <begin position="89"/>
        <end position="186"/>
    </location>
</feature>
<protein>
    <recommendedName>
        <fullName evidence="5">Release factor glutamine methyltransferase</fullName>
        <shortName evidence="5">RF MTase</shortName>
        <ecNumber evidence="5">2.1.1.297</ecNumber>
    </recommendedName>
    <alternativeName>
        <fullName evidence="5">N5-glutamine methyltransferase PrmC</fullName>
    </alternativeName>
    <alternativeName>
        <fullName evidence="5">Protein-(glutamine-N5) MTase PrmC</fullName>
    </alternativeName>
    <alternativeName>
        <fullName evidence="5">Protein-glutamine N-methyltransferase PrmC</fullName>
    </alternativeName>
</protein>
<comment type="catalytic activity">
    <reaction evidence="4 5">
        <text>L-glutaminyl-[peptide chain release factor] + S-adenosyl-L-methionine = N(5)-methyl-L-glutaminyl-[peptide chain release factor] + S-adenosyl-L-homocysteine + H(+)</text>
        <dbReference type="Rhea" id="RHEA:42896"/>
        <dbReference type="Rhea" id="RHEA-COMP:10271"/>
        <dbReference type="Rhea" id="RHEA-COMP:10272"/>
        <dbReference type="ChEBI" id="CHEBI:15378"/>
        <dbReference type="ChEBI" id="CHEBI:30011"/>
        <dbReference type="ChEBI" id="CHEBI:57856"/>
        <dbReference type="ChEBI" id="CHEBI:59789"/>
        <dbReference type="ChEBI" id="CHEBI:61891"/>
        <dbReference type="EC" id="2.1.1.297"/>
    </reaction>
</comment>
<proteinExistence type="inferred from homology"/>
<evidence type="ECO:0000256" key="3">
    <source>
        <dbReference type="ARBA" id="ARBA00022691"/>
    </source>
</evidence>
<keyword evidence="3 5" id="KW-0949">S-adenosyl-L-methionine</keyword>
<dbReference type="EC" id="2.1.1.297" evidence="5"/>
<dbReference type="NCBIfam" id="TIGR03534">
    <property type="entry name" value="RF_mod_PrmC"/>
    <property type="match status" value="1"/>
</dbReference>
<dbReference type="Gene3D" id="1.10.8.10">
    <property type="entry name" value="DNA helicase RuvA subunit, C-terminal domain"/>
    <property type="match status" value="1"/>
</dbReference>
<evidence type="ECO:0000259" key="7">
    <source>
        <dbReference type="Pfam" id="PF17827"/>
    </source>
</evidence>
<dbReference type="KEGG" id="phn:PAEH1_09950"/>
<evidence type="ECO:0000256" key="5">
    <source>
        <dbReference type="HAMAP-Rule" id="MF_02126"/>
    </source>
</evidence>
<evidence type="ECO:0000313" key="9">
    <source>
        <dbReference type="Proteomes" id="UP000189369"/>
    </source>
</evidence>
<dbReference type="SUPFAM" id="SSF53335">
    <property type="entry name" value="S-adenosyl-L-methionine-dependent methyltransferases"/>
    <property type="match status" value="1"/>
</dbReference>
<dbReference type="InterPro" id="IPR019874">
    <property type="entry name" value="RF_methyltr_PrmC"/>
</dbReference>
<dbReference type="InterPro" id="IPR050320">
    <property type="entry name" value="N5-glutamine_MTase"/>
</dbReference>
<dbReference type="InterPro" id="IPR004556">
    <property type="entry name" value="HemK-like"/>
</dbReference>
<dbReference type="InterPro" id="IPR007848">
    <property type="entry name" value="Small_mtfrase_dom"/>
</dbReference>
<feature type="domain" description="Release factor glutamine methyltransferase N-terminal" evidence="7">
    <location>
        <begin position="10"/>
        <end position="67"/>
    </location>
</feature>
<dbReference type="GO" id="GO:0003676">
    <property type="term" value="F:nucleic acid binding"/>
    <property type="evidence" value="ECO:0007669"/>
    <property type="project" value="InterPro"/>
</dbReference>